<feature type="compositionally biased region" description="Polar residues" evidence="2">
    <location>
        <begin position="1"/>
        <end position="12"/>
    </location>
</feature>
<dbReference type="Pfam" id="PF11951">
    <property type="entry name" value="Fungal_trans_2"/>
    <property type="match status" value="1"/>
</dbReference>
<dbReference type="SMART" id="SM00066">
    <property type="entry name" value="GAL4"/>
    <property type="match status" value="1"/>
</dbReference>
<feature type="compositionally biased region" description="Basic residues" evidence="2">
    <location>
        <begin position="13"/>
        <end position="22"/>
    </location>
</feature>
<keyword evidence="1" id="KW-0539">Nucleus</keyword>
<dbReference type="Proteomes" id="UP000504638">
    <property type="component" value="Unplaced"/>
</dbReference>
<dbReference type="InterPro" id="IPR053157">
    <property type="entry name" value="Sterol_Uptake_Regulator"/>
</dbReference>
<dbReference type="PANTHER" id="PTHR47784:SF5">
    <property type="entry name" value="STEROL UPTAKE CONTROL PROTEIN 2"/>
    <property type="match status" value="1"/>
</dbReference>
<dbReference type="SUPFAM" id="SSF57701">
    <property type="entry name" value="Zn2/Cys6 DNA-binding domain"/>
    <property type="match status" value="1"/>
</dbReference>
<sequence length="547" mass="60366">MATPENQSQSPVRKTRRRHQKSRNGCIECRRRRVKCDEMKPSCTRCVWALDKCIYRSPFPQQSAEKHEKDQLSLPTWSSLCSVVSPSPSASSHSERSPSFEASASSTPAFVEAKNRDSNVADGPQGLSDTDLYHHYLQHTSRTLTLCPGDENALQIGMPTLALQSKTVFHSILAVSAACLGWDMISKKPPPDISVVSQALMTGYRHYSLASEQMRESISCPGDLKPEPLLASTLMLVPFAAASQQINHWISSKSGTPEPRRLLSTTPRDVIIMMRGIRTTLQTLDSGNLSPNIRLSLEPEFTTDSSPMVSDANIGPAAITPPRTHVMVPIVAATSHGAFSKLQTRLESAVLYHSDGPDGPLSACSAAFEILKDIRNNAFSTSNLPPSSSPNNPVEDSFEPETEPVSLSQVAPWLHSFASRSAIPLPTEPLTRYFLSFLIQAPQAYLDLVLPLLDQRLESPVGNTSEIAAKLTSVQALALNIYAHWSVLMFLVEEESWWIGNLPTVTLSGMVNRYGDDFVTTLWPDPGQEQWWPGSMLNILREIKRHR</sequence>
<reference evidence="6" key="2">
    <citation type="submission" date="2020-04" db="EMBL/GenBank/DDBJ databases">
        <authorList>
            <consortium name="NCBI Genome Project"/>
        </authorList>
    </citation>
    <scope>NUCLEOTIDE SEQUENCE</scope>
    <source>
        <strain evidence="6">CBS 781.70</strain>
    </source>
</reference>
<dbReference type="AlphaFoldDB" id="A0A6G1G1B1"/>
<evidence type="ECO:0000256" key="1">
    <source>
        <dbReference type="ARBA" id="ARBA00023242"/>
    </source>
</evidence>
<feature type="region of interest" description="Disordered" evidence="2">
    <location>
        <begin position="1"/>
        <end position="24"/>
    </location>
</feature>
<dbReference type="PROSITE" id="PS00463">
    <property type="entry name" value="ZN2_CY6_FUNGAL_1"/>
    <property type="match status" value="1"/>
</dbReference>
<evidence type="ECO:0000256" key="2">
    <source>
        <dbReference type="SAM" id="MobiDB-lite"/>
    </source>
</evidence>
<dbReference type="Pfam" id="PF00172">
    <property type="entry name" value="Zn_clus"/>
    <property type="match status" value="1"/>
</dbReference>
<dbReference type="GeneID" id="54422681"/>
<feature type="region of interest" description="Disordered" evidence="2">
    <location>
        <begin position="381"/>
        <end position="401"/>
    </location>
</feature>
<evidence type="ECO:0000259" key="3">
    <source>
        <dbReference type="PROSITE" id="PS50048"/>
    </source>
</evidence>
<reference evidence="4 6" key="1">
    <citation type="submission" date="2020-01" db="EMBL/GenBank/DDBJ databases">
        <authorList>
            <consortium name="DOE Joint Genome Institute"/>
            <person name="Haridas S."/>
            <person name="Albert R."/>
            <person name="Binder M."/>
            <person name="Bloem J."/>
            <person name="Labutti K."/>
            <person name="Salamov A."/>
            <person name="Andreopoulos B."/>
            <person name="Baker S.E."/>
            <person name="Barry K."/>
            <person name="Bills G."/>
            <person name="Bluhm B.H."/>
            <person name="Cannon C."/>
            <person name="Castanera R."/>
            <person name="Culley D.E."/>
            <person name="Daum C."/>
            <person name="Ezra D."/>
            <person name="Gonzalez J.B."/>
            <person name="Henrissat B."/>
            <person name="Kuo A."/>
            <person name="Liang C."/>
            <person name="Lipzen A."/>
            <person name="Lutzoni F."/>
            <person name="Magnuson J."/>
            <person name="Mondo S."/>
            <person name="Nolan M."/>
            <person name="Ohm R."/>
            <person name="Pangilinan J."/>
            <person name="Park H.-J."/>
            <person name="Ramirez L."/>
            <person name="Alfaro M."/>
            <person name="Sun H."/>
            <person name="Tritt A."/>
            <person name="Yoshinaga Y."/>
            <person name="Zwiers L.-H."/>
            <person name="Turgeon B.G."/>
            <person name="Goodwin S.B."/>
            <person name="Spatafora J.W."/>
            <person name="Crous P.W."/>
            <person name="Grigoriev I.V."/>
        </authorList>
    </citation>
    <scope>NUCLEOTIDE SEQUENCE</scope>
    <source>
        <strain evidence="4 6">CBS 781.70</strain>
    </source>
</reference>
<dbReference type="PROSITE" id="PS50048">
    <property type="entry name" value="ZN2_CY6_FUNGAL_2"/>
    <property type="match status" value="1"/>
</dbReference>
<evidence type="ECO:0000313" key="5">
    <source>
        <dbReference type="Proteomes" id="UP000504638"/>
    </source>
</evidence>
<evidence type="ECO:0000313" key="4">
    <source>
        <dbReference type="EMBL" id="KAF1811897.1"/>
    </source>
</evidence>
<dbReference type="EMBL" id="ML975159">
    <property type="protein sequence ID" value="KAF1811897.1"/>
    <property type="molecule type" value="Genomic_DNA"/>
</dbReference>
<dbReference type="OrthoDB" id="416217at2759"/>
<proteinExistence type="predicted"/>
<name>A0A6G1G1B1_9PEZI</name>
<gene>
    <name evidence="4 6" type="ORF">P152DRAFT_488116</name>
</gene>
<dbReference type="Gene3D" id="4.10.240.10">
    <property type="entry name" value="Zn(2)-C6 fungal-type DNA-binding domain"/>
    <property type="match status" value="1"/>
</dbReference>
<dbReference type="GO" id="GO:0001228">
    <property type="term" value="F:DNA-binding transcription activator activity, RNA polymerase II-specific"/>
    <property type="evidence" value="ECO:0007669"/>
    <property type="project" value="TreeGrafter"/>
</dbReference>
<reference evidence="6" key="3">
    <citation type="submission" date="2025-04" db="UniProtKB">
        <authorList>
            <consortium name="RefSeq"/>
        </authorList>
    </citation>
    <scope>IDENTIFICATION</scope>
    <source>
        <strain evidence="6">CBS 781.70</strain>
    </source>
</reference>
<dbReference type="PANTHER" id="PTHR47784">
    <property type="entry name" value="STEROL UPTAKE CONTROL PROTEIN 2"/>
    <property type="match status" value="1"/>
</dbReference>
<protein>
    <recommendedName>
        <fullName evidence="3">Zn(2)-C6 fungal-type domain-containing protein</fullName>
    </recommendedName>
</protein>
<dbReference type="InterPro" id="IPR036864">
    <property type="entry name" value="Zn2-C6_fun-type_DNA-bd_sf"/>
</dbReference>
<evidence type="ECO:0000313" key="6">
    <source>
        <dbReference type="RefSeq" id="XP_033533528.1"/>
    </source>
</evidence>
<dbReference type="GO" id="GO:0008270">
    <property type="term" value="F:zinc ion binding"/>
    <property type="evidence" value="ECO:0007669"/>
    <property type="project" value="InterPro"/>
</dbReference>
<dbReference type="CDD" id="cd00067">
    <property type="entry name" value="GAL4"/>
    <property type="match status" value="1"/>
</dbReference>
<accession>A0A6G1G1B1</accession>
<dbReference type="InterPro" id="IPR001138">
    <property type="entry name" value="Zn2Cys6_DnaBD"/>
</dbReference>
<keyword evidence="5" id="KW-1185">Reference proteome</keyword>
<dbReference type="RefSeq" id="XP_033533528.1">
    <property type="nucleotide sequence ID" value="XM_033682111.1"/>
</dbReference>
<organism evidence="4">
    <name type="scientific">Eremomyces bilateralis CBS 781.70</name>
    <dbReference type="NCBI Taxonomy" id="1392243"/>
    <lineage>
        <taxon>Eukaryota</taxon>
        <taxon>Fungi</taxon>
        <taxon>Dikarya</taxon>
        <taxon>Ascomycota</taxon>
        <taxon>Pezizomycotina</taxon>
        <taxon>Dothideomycetes</taxon>
        <taxon>Dothideomycetes incertae sedis</taxon>
        <taxon>Eremomycetales</taxon>
        <taxon>Eremomycetaceae</taxon>
        <taxon>Eremomyces</taxon>
    </lineage>
</organism>
<feature type="domain" description="Zn(2)-C6 fungal-type" evidence="3">
    <location>
        <begin position="25"/>
        <end position="55"/>
    </location>
</feature>
<feature type="compositionally biased region" description="Low complexity" evidence="2">
    <location>
        <begin position="382"/>
        <end position="393"/>
    </location>
</feature>
<dbReference type="InterPro" id="IPR021858">
    <property type="entry name" value="Fun_TF"/>
</dbReference>